<dbReference type="Pfam" id="PF07536">
    <property type="entry name" value="HWE_HK"/>
    <property type="match status" value="1"/>
</dbReference>
<dbReference type="OrthoDB" id="341208at2"/>
<dbReference type="Gene3D" id="3.30.450.20">
    <property type="entry name" value="PAS domain"/>
    <property type="match status" value="2"/>
</dbReference>
<keyword evidence="13" id="KW-1185">Reference proteome</keyword>
<evidence type="ECO:0000259" key="11">
    <source>
        <dbReference type="SMART" id="SM00911"/>
    </source>
</evidence>
<comment type="caution">
    <text evidence="12">The sequence shown here is derived from an EMBL/GenBank/DDBJ whole genome shotgun (WGS) entry which is preliminary data.</text>
</comment>
<dbReference type="CDD" id="cd18774">
    <property type="entry name" value="PDC2_HK_sensor"/>
    <property type="match status" value="1"/>
</dbReference>
<dbReference type="PANTHER" id="PTHR41523">
    <property type="entry name" value="TWO-COMPONENT SYSTEM SENSOR PROTEIN"/>
    <property type="match status" value="1"/>
</dbReference>
<keyword evidence="4" id="KW-0808">Transferase</keyword>
<accession>A0A2N5D3I0</accession>
<name>A0A2N5D3I0_9CAUL</name>
<evidence type="ECO:0000256" key="1">
    <source>
        <dbReference type="ARBA" id="ARBA00000085"/>
    </source>
</evidence>
<dbReference type="Gene3D" id="3.30.565.10">
    <property type="entry name" value="Histidine kinase-like ATPase, C-terminal domain"/>
    <property type="match status" value="1"/>
</dbReference>
<protein>
    <recommendedName>
        <fullName evidence="2">histidine kinase</fullName>
        <ecNumber evidence="2">2.7.13.3</ecNumber>
    </recommendedName>
</protein>
<evidence type="ECO:0000256" key="4">
    <source>
        <dbReference type="ARBA" id="ARBA00022679"/>
    </source>
</evidence>
<organism evidence="12 13">
    <name type="scientific">Caulobacter zeae</name>
    <dbReference type="NCBI Taxonomy" id="2055137"/>
    <lineage>
        <taxon>Bacteria</taxon>
        <taxon>Pseudomonadati</taxon>
        <taxon>Pseudomonadota</taxon>
        <taxon>Alphaproteobacteria</taxon>
        <taxon>Caulobacterales</taxon>
        <taxon>Caulobacteraceae</taxon>
        <taxon>Caulobacter</taxon>
    </lineage>
</organism>
<keyword evidence="3" id="KW-0597">Phosphoprotein</keyword>
<evidence type="ECO:0000256" key="10">
    <source>
        <dbReference type="SAM" id="SignalP"/>
    </source>
</evidence>
<feature type="domain" description="Signal transduction histidine kinase HWE region" evidence="11">
    <location>
        <begin position="351"/>
        <end position="428"/>
    </location>
</feature>
<dbReference type="EMBL" id="PJRS01000045">
    <property type="protein sequence ID" value="PLR20619.1"/>
    <property type="molecule type" value="Genomic_DNA"/>
</dbReference>
<dbReference type="SMART" id="SM00911">
    <property type="entry name" value="HWE_HK"/>
    <property type="match status" value="1"/>
</dbReference>
<sequence length="547" mass="58379">MALCLVAPAIVFMALLARAEYGQSQGRYEQQLIATTRALGLAVDRQLALGQSTLQALAVSPALAAGDLESFERQARAAVRSKDAWIVLISPRGQVINTRMPPGQVPPRTAGLPPERWAAVRSGRTTVSNLTQGKVAGQPIVAIDMPVIVDGELYDLAYIQTPAAFAPLFAAQGVPRSWTASIVDRNARLVARSRDQEKMLGRSASKPMLEAMAKDNDGVLETYTLDGTPTLSAFSRSPTYGWSFIVGVPRTELERANLSSLALLVVAGLALLAIGAGAALLFSRGISGEVRALVADARLMASGGEMPAQTSGGLREIGEVREALHATSRQLRAREAEEKRAQARQQLMINELNHRVKNTLATVQSLALQSLGKGEAVPGFDAFNERLYALARAHDLLTRTVWESADLADLLRQTLEPYGDRARIEGPSAALPPSAALALSMVFHELATNASKYGGLSTPAGRVEVTWRRDPLAPDRLALRWVESGGPKLTGPPSRKGFGSRLIAASLRNELKGEAQFDYLATGLVCTLTVRADGAQALGEDDPATDA</sequence>
<dbReference type="CDD" id="cd18773">
    <property type="entry name" value="PDC1_HK_sensor"/>
    <property type="match status" value="1"/>
</dbReference>
<keyword evidence="6 12" id="KW-0418">Kinase</keyword>
<dbReference type="InterPro" id="IPR011102">
    <property type="entry name" value="Sig_transdc_His_kinase_HWE"/>
</dbReference>
<evidence type="ECO:0000256" key="3">
    <source>
        <dbReference type="ARBA" id="ARBA00022553"/>
    </source>
</evidence>
<gene>
    <name evidence="12" type="ORF">SGCZBJ_21740</name>
</gene>
<reference evidence="12 13" key="1">
    <citation type="submission" date="2017-12" db="EMBL/GenBank/DDBJ databases">
        <title>The genome sequence of Caulobacter sp. 410.</title>
        <authorList>
            <person name="Gao J."/>
            <person name="Mao X."/>
            <person name="Sun J."/>
        </authorList>
    </citation>
    <scope>NUCLEOTIDE SEQUENCE [LARGE SCALE GENOMIC DNA]</scope>
    <source>
        <strain evidence="12 13">410</strain>
    </source>
</reference>
<feature type="signal peptide" evidence="10">
    <location>
        <begin position="1"/>
        <end position="19"/>
    </location>
</feature>
<dbReference type="PANTHER" id="PTHR41523:SF7">
    <property type="entry name" value="HISTIDINE KINASE"/>
    <property type="match status" value="1"/>
</dbReference>
<evidence type="ECO:0000256" key="8">
    <source>
        <dbReference type="SAM" id="Coils"/>
    </source>
</evidence>
<dbReference type="GO" id="GO:0004673">
    <property type="term" value="F:protein histidine kinase activity"/>
    <property type="evidence" value="ECO:0007669"/>
    <property type="project" value="UniProtKB-EC"/>
</dbReference>
<dbReference type="GO" id="GO:0005524">
    <property type="term" value="F:ATP binding"/>
    <property type="evidence" value="ECO:0007669"/>
    <property type="project" value="UniProtKB-KW"/>
</dbReference>
<evidence type="ECO:0000313" key="12">
    <source>
        <dbReference type="EMBL" id="PLR20619.1"/>
    </source>
</evidence>
<feature type="transmembrane region" description="Helical" evidence="9">
    <location>
        <begin position="261"/>
        <end position="282"/>
    </location>
</feature>
<evidence type="ECO:0000256" key="6">
    <source>
        <dbReference type="ARBA" id="ARBA00022777"/>
    </source>
</evidence>
<dbReference type="InterPro" id="IPR036890">
    <property type="entry name" value="HATPase_C_sf"/>
</dbReference>
<keyword evidence="8" id="KW-0175">Coiled coil</keyword>
<evidence type="ECO:0000256" key="7">
    <source>
        <dbReference type="ARBA" id="ARBA00022840"/>
    </source>
</evidence>
<evidence type="ECO:0000313" key="13">
    <source>
        <dbReference type="Proteomes" id="UP000234479"/>
    </source>
</evidence>
<comment type="catalytic activity">
    <reaction evidence="1">
        <text>ATP + protein L-histidine = ADP + protein N-phospho-L-histidine.</text>
        <dbReference type="EC" id="2.7.13.3"/>
    </reaction>
</comment>
<feature type="coiled-coil region" evidence="8">
    <location>
        <begin position="326"/>
        <end position="353"/>
    </location>
</feature>
<keyword evidence="9" id="KW-1133">Transmembrane helix</keyword>
<evidence type="ECO:0000256" key="5">
    <source>
        <dbReference type="ARBA" id="ARBA00022741"/>
    </source>
</evidence>
<feature type="chain" id="PRO_5014963258" description="histidine kinase" evidence="10">
    <location>
        <begin position="20"/>
        <end position="547"/>
    </location>
</feature>
<keyword evidence="10" id="KW-0732">Signal</keyword>
<dbReference type="EC" id="2.7.13.3" evidence="2"/>
<evidence type="ECO:0000256" key="9">
    <source>
        <dbReference type="SAM" id="Phobius"/>
    </source>
</evidence>
<dbReference type="Proteomes" id="UP000234479">
    <property type="component" value="Unassembled WGS sequence"/>
</dbReference>
<keyword evidence="9" id="KW-0812">Transmembrane</keyword>
<evidence type="ECO:0000256" key="2">
    <source>
        <dbReference type="ARBA" id="ARBA00012438"/>
    </source>
</evidence>
<keyword evidence="7" id="KW-0067">ATP-binding</keyword>
<dbReference type="AlphaFoldDB" id="A0A2N5D3I0"/>
<keyword evidence="5" id="KW-0547">Nucleotide-binding</keyword>
<proteinExistence type="predicted"/>
<keyword evidence="9" id="KW-0472">Membrane</keyword>